<dbReference type="GO" id="GO:0008175">
    <property type="term" value="F:tRNA methyltransferase activity"/>
    <property type="evidence" value="ECO:0007669"/>
    <property type="project" value="TreeGrafter"/>
</dbReference>
<dbReference type="PROSITE" id="PS51684">
    <property type="entry name" value="SAM_MT_TRM5_TYW2"/>
    <property type="match status" value="1"/>
</dbReference>
<keyword evidence="2 7" id="KW-0489">Methyltransferase</keyword>
<keyword evidence="5" id="KW-0819">tRNA processing</keyword>
<dbReference type="SUPFAM" id="SSF53335">
    <property type="entry name" value="S-adenosyl-L-methionine-dependent methyltransferases"/>
    <property type="match status" value="1"/>
</dbReference>
<dbReference type="InterPro" id="IPR056744">
    <property type="entry name" value="TRM5/TYW2-like_N"/>
</dbReference>
<keyword evidence="1" id="KW-0963">Cytoplasm</keyword>
<dbReference type="Gene3D" id="3.30.70.2580">
    <property type="match status" value="1"/>
</dbReference>
<dbReference type="PANTHER" id="PTHR23245">
    <property type="entry name" value="TRNA METHYLTRANSFERASE"/>
    <property type="match status" value="1"/>
</dbReference>
<dbReference type="InterPro" id="IPR029063">
    <property type="entry name" value="SAM-dependent_MTases_sf"/>
</dbReference>
<dbReference type="Pfam" id="PF18093">
    <property type="entry name" value="Trm5_N"/>
    <property type="match status" value="1"/>
</dbReference>
<evidence type="ECO:0000256" key="4">
    <source>
        <dbReference type="ARBA" id="ARBA00022691"/>
    </source>
</evidence>
<dbReference type="PATRIC" id="fig|1434121.4.peg.1435"/>
<dbReference type="Proteomes" id="UP000056925">
    <property type="component" value="Chromosome"/>
</dbReference>
<evidence type="ECO:0000313" key="7">
    <source>
        <dbReference type="EMBL" id="AKB15475.1"/>
    </source>
</evidence>
<evidence type="ECO:0000256" key="1">
    <source>
        <dbReference type="ARBA" id="ARBA00022490"/>
    </source>
</evidence>
<dbReference type="GO" id="GO:0005737">
    <property type="term" value="C:cytoplasm"/>
    <property type="evidence" value="ECO:0007669"/>
    <property type="project" value="TreeGrafter"/>
</dbReference>
<dbReference type="InterPro" id="IPR030382">
    <property type="entry name" value="MeTrfase_TRM5/TYW2"/>
</dbReference>
<protein>
    <submittedName>
        <fullName evidence="7">tRNA (Guanine37-N1)-methyltransferase</fullName>
    </submittedName>
</protein>
<dbReference type="PANTHER" id="PTHR23245:SF36">
    <property type="entry name" value="TRNA (GUANINE(37)-N1)-METHYLTRANSFERASE"/>
    <property type="match status" value="1"/>
</dbReference>
<dbReference type="AlphaFoldDB" id="A0A0E3KR79"/>
<evidence type="ECO:0000313" key="8">
    <source>
        <dbReference type="Proteomes" id="UP000056925"/>
    </source>
</evidence>
<evidence type="ECO:0000259" key="6">
    <source>
        <dbReference type="PROSITE" id="PS51684"/>
    </source>
</evidence>
<sequence length="336" mass="38111">MRRQCIKVPKKKGESTRRILLKLEILDSSVKIGADETFLYLPLTREPTPDELRSFPKEAELNECDFQIQKKKPVPEDLLGFSPAYEVIGDIALLEDPDLDTQKASRIADALLRTHPNVKTVLKPLTPVIGEFRVRDFEVVAGEPRTETIHREYGCRYKVDLARVYFTPRLSTERSRVLSWVKEGDIVVDMFSGVGPYSILIAKKKKPSKVLAIDKNPDAVRYLRENIILNSVKNIEAIEGDAREEAKRFAGAADHVIMNLPHKAFEFLDSAVLLTKPGGIIHYYGITPENDLFESSIELIRAAAEKAGRKIEILDKRVVRSYAPHQYNICMEARII</sequence>
<dbReference type="InterPro" id="IPR056743">
    <property type="entry name" value="TRM5-TYW2-like_MTfase"/>
</dbReference>
<dbReference type="HOGENOM" id="CLU_022610_0_1_2"/>
<dbReference type="EMBL" id="CP009502">
    <property type="protein sequence ID" value="AKB15475.1"/>
    <property type="molecule type" value="Genomic_DNA"/>
</dbReference>
<reference evidence="7 8" key="1">
    <citation type="submission" date="2014-07" db="EMBL/GenBank/DDBJ databases">
        <title>Methanogenic archaea and the global carbon cycle.</title>
        <authorList>
            <person name="Henriksen J.R."/>
            <person name="Luke J."/>
            <person name="Reinhart S."/>
            <person name="Benedict M.N."/>
            <person name="Youngblut N.D."/>
            <person name="Metcalf M.E."/>
            <person name="Whitaker R.J."/>
            <person name="Metcalf W.W."/>
        </authorList>
    </citation>
    <scope>NUCLEOTIDE SEQUENCE [LARGE SCALE GENOMIC DNA]</scope>
    <source>
        <strain evidence="7 8">CHTI-55</strain>
    </source>
</reference>
<dbReference type="Pfam" id="PF02475">
    <property type="entry name" value="TRM5-TYW2_MTfase"/>
    <property type="match status" value="1"/>
</dbReference>
<keyword evidence="4" id="KW-0949">S-adenosyl-L-methionine</keyword>
<dbReference type="GeneID" id="41602483"/>
<organism evidence="7 8">
    <name type="scientific">Methanosarcina thermophila CHTI-55</name>
    <dbReference type="NCBI Taxonomy" id="1434121"/>
    <lineage>
        <taxon>Archaea</taxon>
        <taxon>Methanobacteriati</taxon>
        <taxon>Methanobacteriota</taxon>
        <taxon>Stenosarchaea group</taxon>
        <taxon>Methanomicrobia</taxon>
        <taxon>Methanosarcinales</taxon>
        <taxon>Methanosarcinaceae</taxon>
        <taxon>Methanosarcina</taxon>
    </lineage>
</organism>
<accession>A0A0E3KR79</accession>
<dbReference type="GO" id="GO:0002939">
    <property type="term" value="P:tRNA N1-guanine methylation"/>
    <property type="evidence" value="ECO:0007669"/>
    <property type="project" value="TreeGrafter"/>
</dbReference>
<evidence type="ECO:0000256" key="2">
    <source>
        <dbReference type="ARBA" id="ARBA00022603"/>
    </source>
</evidence>
<dbReference type="Pfam" id="PF25133">
    <property type="entry name" value="TYW2_N_2"/>
    <property type="match status" value="1"/>
</dbReference>
<evidence type="ECO:0000256" key="3">
    <source>
        <dbReference type="ARBA" id="ARBA00022679"/>
    </source>
</evidence>
<feature type="domain" description="SAM-dependent methyltransferase TRM5/TYW2-type" evidence="6">
    <location>
        <begin position="85"/>
        <end position="336"/>
    </location>
</feature>
<proteinExistence type="predicted"/>
<name>A0A0E3KR79_METTE</name>
<dbReference type="KEGG" id="mthe:MSTHC_1157"/>
<dbReference type="InterPro" id="IPR040601">
    <property type="entry name" value="Trm5a/b_N"/>
</dbReference>
<keyword evidence="3 7" id="KW-0808">Transferase</keyword>
<dbReference type="Gene3D" id="3.30.300.110">
    <property type="entry name" value="Met-10+ protein-like domains"/>
    <property type="match status" value="1"/>
</dbReference>
<dbReference type="FunFam" id="3.40.50.150:FF:000131">
    <property type="entry name" value="tRNA wybutosine-synthesizing protein 2/3/4"/>
    <property type="match status" value="1"/>
</dbReference>
<dbReference type="Gene3D" id="3.40.50.150">
    <property type="entry name" value="Vaccinia Virus protein VP39"/>
    <property type="match status" value="1"/>
</dbReference>
<dbReference type="RefSeq" id="WP_048167866.1">
    <property type="nucleotide sequence ID" value="NZ_CP009502.1"/>
</dbReference>
<evidence type="ECO:0000256" key="5">
    <source>
        <dbReference type="ARBA" id="ARBA00022694"/>
    </source>
</evidence>
<dbReference type="CDD" id="cd02440">
    <property type="entry name" value="AdoMet_MTases"/>
    <property type="match status" value="1"/>
</dbReference>
<gene>
    <name evidence="7" type="ORF">MSTHC_1157</name>
</gene>